<dbReference type="HOGENOM" id="CLU_908539_0_0_5"/>
<dbReference type="RefSeq" id="WP_014102616.1">
    <property type="nucleotide sequence ID" value="NC_016026.1"/>
</dbReference>
<dbReference type="EMBL" id="CP002382">
    <property type="protein sequence ID" value="AEP09393.1"/>
    <property type="molecule type" value="Genomic_DNA"/>
</dbReference>
<evidence type="ECO:0000313" key="2">
    <source>
        <dbReference type="Proteomes" id="UP000009286"/>
    </source>
</evidence>
<gene>
    <name evidence="1" type="ordered locus">MICA_1065</name>
</gene>
<keyword evidence="2" id="KW-1185">Reference proteome</keyword>
<dbReference type="OrthoDB" id="9818357at2"/>
<proteinExistence type="predicted"/>
<dbReference type="AlphaFoldDB" id="G2KN60"/>
<sequence>MTETPRNVFDLAARERKAPQAYSVVIPASLKEDLTAFYWDALSHKRFVPGNTMSFDKKSKVSDSFWRDLHNPCTPQSLARMLAVVESVQSDYRKEYDIAAAELADVSENMRRTNVRDMMEWQCNGQSPLATAKEKFEAYKTVTQRIDRIISTIPTVAQKLENPFGYAILPPSLFSSIQSLYDDLSNSDIAHLDEGLMERLGGYTLDSQRHLPLNDLKHIITVVQDGLEKKHASDRSNIEQFARLANGENFKSKAHSVKRTGTMDSGYSNEHLDLTRDILDDLNALLATQPRAAVQSHPTLKAGGPV</sequence>
<dbReference type="KEGG" id="mai:MICA_1065"/>
<reference evidence="1 2" key="1">
    <citation type="journal article" date="2011" name="BMC Genomics">
        <title>Genomic insights into an obligate epibiotic bacterial predator: Micavibrio aeruginosavorus ARL-13.</title>
        <authorList>
            <person name="Wang Z."/>
            <person name="Kadouri D."/>
            <person name="Wu M."/>
        </authorList>
    </citation>
    <scope>NUCLEOTIDE SEQUENCE [LARGE SCALE GENOMIC DNA]</scope>
    <source>
        <strain evidence="1 2">ARL-13</strain>
    </source>
</reference>
<organism evidence="1 2">
    <name type="scientific">Micavibrio aeruginosavorus (strain ARL-13)</name>
    <dbReference type="NCBI Taxonomy" id="856793"/>
    <lineage>
        <taxon>Bacteria</taxon>
        <taxon>Pseudomonadati</taxon>
        <taxon>Bdellovibrionota</taxon>
        <taxon>Bdellovibrionia</taxon>
        <taxon>Bdellovibrionales</taxon>
        <taxon>Pseudobdellovibrionaceae</taxon>
        <taxon>Micavibrio</taxon>
    </lineage>
</organism>
<accession>G2KN60</accession>
<dbReference type="Proteomes" id="UP000009286">
    <property type="component" value="Chromosome"/>
</dbReference>
<protein>
    <submittedName>
        <fullName evidence="1">Uncharacterized protein</fullName>
    </submittedName>
</protein>
<name>G2KN60_MICAA</name>
<evidence type="ECO:0000313" key="1">
    <source>
        <dbReference type="EMBL" id="AEP09393.1"/>
    </source>
</evidence>
<dbReference type="STRING" id="856793.MICA_1065"/>